<evidence type="ECO:0000256" key="1">
    <source>
        <dbReference type="ARBA" id="ARBA00004645"/>
    </source>
</evidence>
<feature type="compositionally biased region" description="Low complexity" evidence="6">
    <location>
        <begin position="1040"/>
        <end position="1079"/>
    </location>
</feature>
<dbReference type="GO" id="GO:0032420">
    <property type="term" value="C:stereocilium"/>
    <property type="evidence" value="ECO:0007669"/>
    <property type="project" value="UniProtKB-SubCell"/>
</dbReference>
<gene>
    <name evidence="7" type="ORF">FF38_08814</name>
</gene>
<feature type="repeat" description="ANK" evidence="5">
    <location>
        <begin position="396"/>
        <end position="428"/>
    </location>
</feature>
<feature type="region of interest" description="Disordered" evidence="6">
    <location>
        <begin position="807"/>
        <end position="835"/>
    </location>
</feature>
<comment type="caution">
    <text evidence="7">The sequence shown here is derived from an EMBL/GenBank/DDBJ whole genome shotgun (WGS) entry which is preliminary data.</text>
</comment>
<dbReference type="PROSITE" id="PS50297">
    <property type="entry name" value="ANK_REP_REGION"/>
    <property type="match status" value="1"/>
</dbReference>
<keyword evidence="3" id="KW-1009">Hearing</keyword>
<evidence type="ECO:0000256" key="4">
    <source>
        <dbReference type="ARBA" id="ARBA00023043"/>
    </source>
</evidence>
<feature type="compositionally biased region" description="Low complexity" evidence="6">
    <location>
        <begin position="267"/>
        <end position="293"/>
    </location>
</feature>
<feature type="compositionally biased region" description="Low complexity" evidence="6">
    <location>
        <begin position="926"/>
        <end position="938"/>
    </location>
</feature>
<feature type="region of interest" description="Disordered" evidence="6">
    <location>
        <begin position="106"/>
        <end position="137"/>
    </location>
</feature>
<feature type="compositionally biased region" description="Low complexity" evidence="6">
    <location>
        <begin position="477"/>
        <end position="494"/>
    </location>
</feature>
<feature type="compositionally biased region" description="Low complexity" evidence="6">
    <location>
        <begin position="1213"/>
        <end position="1244"/>
    </location>
</feature>
<feature type="region of interest" description="Disordered" evidence="6">
    <location>
        <begin position="455"/>
        <end position="579"/>
    </location>
</feature>
<feature type="region of interest" description="Disordered" evidence="6">
    <location>
        <begin position="1592"/>
        <end position="1664"/>
    </location>
</feature>
<feature type="compositionally biased region" description="Low complexity" evidence="6">
    <location>
        <begin position="745"/>
        <end position="761"/>
    </location>
</feature>
<feature type="compositionally biased region" description="Polar residues" evidence="6">
    <location>
        <begin position="729"/>
        <end position="744"/>
    </location>
</feature>
<feature type="compositionally biased region" description="Low complexity" evidence="6">
    <location>
        <begin position="648"/>
        <end position="658"/>
    </location>
</feature>
<feature type="compositionally biased region" description="Low complexity" evidence="6">
    <location>
        <begin position="1366"/>
        <end position="1390"/>
    </location>
</feature>
<dbReference type="SUPFAM" id="SSF48403">
    <property type="entry name" value="Ankyrin repeat"/>
    <property type="match status" value="1"/>
</dbReference>
<feature type="compositionally biased region" description="Low complexity" evidence="6">
    <location>
        <begin position="668"/>
        <end position="682"/>
    </location>
</feature>
<dbReference type="InterPro" id="IPR002110">
    <property type="entry name" value="Ankyrin_rpt"/>
</dbReference>
<dbReference type="FunFam" id="1.25.40.20:FF:000263">
    <property type="entry name" value="Forked, isoform B"/>
    <property type="match status" value="1"/>
</dbReference>
<dbReference type="PROSITE" id="PS50088">
    <property type="entry name" value="ANK_REPEAT"/>
    <property type="match status" value="2"/>
</dbReference>
<feature type="repeat" description="ANK" evidence="5">
    <location>
        <begin position="428"/>
        <end position="460"/>
    </location>
</feature>
<keyword evidence="8" id="KW-1185">Reference proteome</keyword>
<dbReference type="InterPro" id="IPR036770">
    <property type="entry name" value="Ankyrin_rpt-contain_sf"/>
</dbReference>
<feature type="compositionally biased region" description="Basic residues" evidence="6">
    <location>
        <begin position="693"/>
        <end position="705"/>
    </location>
</feature>
<feature type="compositionally biased region" description="Basic residues" evidence="6">
    <location>
        <begin position="637"/>
        <end position="647"/>
    </location>
</feature>
<dbReference type="STRING" id="7375.A0A0L0BQV1"/>
<dbReference type="SMART" id="SM00248">
    <property type="entry name" value="ANK"/>
    <property type="match status" value="4"/>
</dbReference>
<dbReference type="GO" id="GO:0005737">
    <property type="term" value="C:cytoplasm"/>
    <property type="evidence" value="ECO:0007669"/>
    <property type="project" value="TreeGrafter"/>
</dbReference>
<feature type="compositionally biased region" description="Polar residues" evidence="6">
    <location>
        <begin position="555"/>
        <end position="567"/>
    </location>
</feature>
<protein>
    <submittedName>
        <fullName evidence="7">Uncharacterized protein</fullName>
    </submittedName>
</protein>
<feature type="region of interest" description="Disordered" evidence="6">
    <location>
        <begin position="264"/>
        <end position="297"/>
    </location>
</feature>
<dbReference type="PANTHER" id="PTHR24153:SF8">
    <property type="entry name" value="FORKED, ISOFORM F"/>
    <property type="match status" value="1"/>
</dbReference>
<dbReference type="GO" id="GO:0007605">
    <property type="term" value="P:sensory perception of sound"/>
    <property type="evidence" value="ECO:0007669"/>
    <property type="project" value="UniProtKB-KW"/>
</dbReference>
<dbReference type="Pfam" id="PF12796">
    <property type="entry name" value="Ank_2"/>
    <property type="match status" value="1"/>
</dbReference>
<name>A0A0L0BQV1_LUCCU</name>
<feature type="region of interest" description="Disordered" evidence="6">
    <location>
        <begin position="1193"/>
        <end position="1244"/>
    </location>
</feature>
<evidence type="ECO:0000256" key="3">
    <source>
        <dbReference type="ARBA" id="ARBA00022740"/>
    </source>
</evidence>
<feature type="compositionally biased region" description="Polar residues" evidence="6">
    <location>
        <begin position="1080"/>
        <end position="1104"/>
    </location>
</feature>
<accession>A0A0L0BQV1</accession>
<evidence type="ECO:0000256" key="5">
    <source>
        <dbReference type="PROSITE-ProRule" id="PRU00023"/>
    </source>
</evidence>
<dbReference type="Proteomes" id="UP000037069">
    <property type="component" value="Unassembled WGS sequence"/>
</dbReference>
<organism evidence="7 8">
    <name type="scientific">Lucilia cuprina</name>
    <name type="common">Green bottle fly</name>
    <name type="synonym">Australian sheep blowfly</name>
    <dbReference type="NCBI Taxonomy" id="7375"/>
    <lineage>
        <taxon>Eukaryota</taxon>
        <taxon>Metazoa</taxon>
        <taxon>Ecdysozoa</taxon>
        <taxon>Arthropoda</taxon>
        <taxon>Hexapoda</taxon>
        <taxon>Insecta</taxon>
        <taxon>Pterygota</taxon>
        <taxon>Neoptera</taxon>
        <taxon>Endopterygota</taxon>
        <taxon>Diptera</taxon>
        <taxon>Brachycera</taxon>
        <taxon>Muscomorpha</taxon>
        <taxon>Oestroidea</taxon>
        <taxon>Calliphoridae</taxon>
        <taxon>Luciliinae</taxon>
        <taxon>Lucilia</taxon>
    </lineage>
</organism>
<dbReference type="InterPro" id="IPR052420">
    <property type="entry name" value="Espin/Espin-like"/>
</dbReference>
<feature type="compositionally biased region" description="Low complexity" evidence="6">
    <location>
        <begin position="107"/>
        <end position="119"/>
    </location>
</feature>
<dbReference type="GO" id="GO:0051017">
    <property type="term" value="P:actin filament bundle assembly"/>
    <property type="evidence" value="ECO:0007669"/>
    <property type="project" value="TreeGrafter"/>
</dbReference>
<feature type="compositionally biased region" description="Low complexity" evidence="6">
    <location>
        <begin position="823"/>
        <end position="835"/>
    </location>
</feature>
<reference evidence="7 8" key="1">
    <citation type="journal article" date="2015" name="Nat. Commun.">
        <title>Lucilia cuprina genome unlocks parasitic fly biology to underpin future interventions.</title>
        <authorList>
            <person name="Anstead C.A."/>
            <person name="Korhonen P.K."/>
            <person name="Young N.D."/>
            <person name="Hall R.S."/>
            <person name="Jex A.R."/>
            <person name="Murali S.C."/>
            <person name="Hughes D.S."/>
            <person name="Lee S.F."/>
            <person name="Perry T."/>
            <person name="Stroehlein A.J."/>
            <person name="Ansell B.R."/>
            <person name="Breugelmans B."/>
            <person name="Hofmann A."/>
            <person name="Qu J."/>
            <person name="Dugan S."/>
            <person name="Lee S.L."/>
            <person name="Chao H."/>
            <person name="Dinh H."/>
            <person name="Han Y."/>
            <person name="Doddapaneni H.V."/>
            <person name="Worley K.C."/>
            <person name="Muzny D.M."/>
            <person name="Ioannidis P."/>
            <person name="Waterhouse R.M."/>
            <person name="Zdobnov E.M."/>
            <person name="James P.J."/>
            <person name="Bagnall N.H."/>
            <person name="Kotze A.C."/>
            <person name="Gibbs R.A."/>
            <person name="Richards S."/>
            <person name="Batterham P."/>
            <person name="Gasser R.B."/>
        </authorList>
    </citation>
    <scope>NUCLEOTIDE SEQUENCE [LARGE SCALE GENOMIC DNA]</scope>
    <source>
        <strain evidence="7 8">LS</strain>
        <tissue evidence="7">Full body</tissue>
    </source>
</reference>
<evidence type="ECO:0000313" key="7">
    <source>
        <dbReference type="EMBL" id="KNC22376.1"/>
    </source>
</evidence>
<dbReference type="Gene3D" id="1.25.40.20">
    <property type="entry name" value="Ankyrin repeat-containing domain"/>
    <property type="match status" value="1"/>
</dbReference>
<evidence type="ECO:0000256" key="6">
    <source>
        <dbReference type="SAM" id="MobiDB-lite"/>
    </source>
</evidence>
<sequence>MRDLKQCLLDLLRSGGISVGDNSNTNNPQVMPTSKISHKPKKLHEYTAADCNAAFLRKYYEVGNGGGFSAPNNGIIYFNENLTMTSKYDMRQFPMNRYPSCPLSTFSNSDDSVSPPSSKSDNHNTTDDTESCRYDDYSSEEDRTTLIDYCTHNNPDNVIDPTHNCCEADDALLDSFCTLCTSSFSYNKCCRYCDNSQCGSKCNSERSSHISRRSQPPHNLLNSTLQRNNVNLRFYFVHVANDCHKTTNDYAPPQLNASNLQNFIQHNNNNNTSNNCNNSSSNNNNNISNNNKNTKMHSHQLDTYSDSMHSGSISSVERPNGGALALHYAAARVYLAAQEGHLEVLKFLVLEAGGSLYVRARDGMAPIHAASQMGCLDCVKWMVQDQAVDPNLRDGDGATPLHFAASRGHLSVVRWLLNHGAKLSLDKYGKSPINDAAENQQVECLNVLVQHGTSVDYNGREKNATQRHGKPTSTNRQQQQHQLQQQAQQQQQHQNGNNTAMGHHNSHNSCNNSMSSKQTSRSNTIKSKTSSSMSSDQEPFYLHPPSTMGARSKTNDSLYTPQSQHSRSSSEKIYNGSLVPNNDGLYVNPMRMNGIYTPPSPSGSMSGDSFFLHDPQEVVYNRVRDLFDSDSSSVKHSNPHKQHHHQKQSSSHSTPSSNALTIQADVHSSSSGAGSGSDESVSIPSSMNSPKVQPHRNHSFNRHTSNHPQPQLPQRDPSQQQQQQQLAQNHSNNSSKNYSQSHILNNNKTNANATTNNSSSNLMIHQNNHKNNKHNGPNQKTTTAASNAHDHDYEDIYLVREDARKNQQKYMIGRSRSRDSGSHSRSASASSTRSTDVVLQYSNHNLNNKRDSTVLNRNKSQSIIGLHGKYDAAIAQRSKDNYSTKNVNLKNQLNSGIKSDTYESVCPPEDVVERTKQANKNSVIRNNLENNANGSGNSHYGSNTKLAGPNTNNMTANVNNSNQNIYNSSNSVNSNTSSNINNNNSSNTINNSNSNNNNNNSNNNRHLKRVSSAPPMQNTQVVNGPPPPPLPPPLRAPFNQFQQQHQQQQAQQQHHQQQQQRQSLIYNTNNNNNQKNNMNSEQLNSLNSCHRGSSNNLNTDNGLDSDSGLEVVEEPSLRPSELVRGNHNRTMSTISANKKAKLLNGGSSVQQATNTQTTANGEININNSNYQHLQNSNNGSICNGFNNNNNNSNYGKNPAHYQHLQHNGGGIVSGNSNSGNGHSNYSSSTSQHHHYQQLQQQQHPHIYGSSAEDHYELTQAQYGHNNVAGNASSRPGGPNLVNKQLVLPFVPPSFPNNSQDGVTHLIKPSEYLKSISDKRSCPSSARSTDTEDYMQIQVSNQHPISFEPPKPPPPPPLPMTPLTHHNTINNNERNNTNKSQNNHHSQNNHQDTATRKQHQPLSAISIQDLNSVQLRRTDTQKVPKPYQMPARSLSMQCLSSTTDTYLKTDLIAELKISKDIPGIKKMKVEKQMANRMDSEHYSEITKQFTANNYVDQIPEKDQAGNIIPDWKRQMMAKKAAEKAKKDFEERMAKEAESRRLSQIPQATIYTPKVEENNRVADTWRLKNRAMSIDNISMVSSATEIISSHTNKENANGYAQNGAYNGHDSKSVNGDNYQHINMDFQQQQQQQQQYQQQQYQQQQQQHQQQQQQQEEDEPENIIPWRAQLRKTNSRLSLI</sequence>
<evidence type="ECO:0000313" key="8">
    <source>
        <dbReference type="Proteomes" id="UP000037069"/>
    </source>
</evidence>
<dbReference type="EMBL" id="JRES01001509">
    <property type="protein sequence ID" value="KNC22376.1"/>
    <property type="molecule type" value="Genomic_DNA"/>
</dbReference>
<feature type="compositionally biased region" description="Low complexity" evidence="6">
    <location>
        <begin position="1624"/>
        <end position="1651"/>
    </location>
</feature>
<feature type="compositionally biased region" description="Low complexity" evidence="6">
    <location>
        <begin position="507"/>
        <end position="535"/>
    </location>
</feature>
<dbReference type="PANTHER" id="PTHR24153">
    <property type="entry name" value="ESPIN"/>
    <property type="match status" value="1"/>
</dbReference>
<dbReference type="OrthoDB" id="10261302at2759"/>
<dbReference type="GO" id="GO:0051015">
    <property type="term" value="F:actin filament binding"/>
    <property type="evidence" value="ECO:0007669"/>
    <property type="project" value="TreeGrafter"/>
</dbReference>
<feature type="region of interest" description="Disordered" evidence="6">
    <location>
        <begin position="1342"/>
        <end position="1399"/>
    </location>
</feature>
<dbReference type="OMA" id="THHNTIN"/>
<comment type="subcellular location">
    <subcellularLocation>
        <location evidence="1">Cell projection</location>
        <location evidence="1">Stereocilium</location>
    </subcellularLocation>
</comment>
<proteinExistence type="predicted"/>
<feature type="compositionally biased region" description="Low complexity" evidence="6">
    <location>
        <begin position="950"/>
        <end position="1004"/>
    </location>
</feature>
<keyword evidence="2" id="KW-0677">Repeat</keyword>
<evidence type="ECO:0000256" key="2">
    <source>
        <dbReference type="ARBA" id="ARBA00022737"/>
    </source>
</evidence>
<keyword evidence="4 5" id="KW-0040">ANK repeat</keyword>
<feature type="compositionally biased region" description="Low complexity" evidence="6">
    <location>
        <begin position="708"/>
        <end position="728"/>
    </location>
</feature>
<feature type="region of interest" description="Disordered" evidence="6">
    <location>
        <begin position="630"/>
        <end position="789"/>
    </location>
</feature>
<feature type="compositionally biased region" description="Pro residues" evidence="6">
    <location>
        <begin position="1024"/>
        <end position="1035"/>
    </location>
</feature>
<feature type="compositionally biased region" description="Basic and acidic residues" evidence="6">
    <location>
        <begin position="120"/>
        <end position="137"/>
    </location>
</feature>
<feature type="region of interest" description="Disordered" evidence="6">
    <location>
        <begin position="916"/>
        <end position="1123"/>
    </location>
</feature>
<feature type="compositionally biased region" description="Pro residues" evidence="6">
    <location>
        <begin position="1346"/>
        <end position="1359"/>
    </location>
</feature>
<feature type="compositionally biased region" description="Low complexity" evidence="6">
    <location>
        <begin position="1593"/>
        <end position="1605"/>
    </location>
</feature>